<sequence>MELSLRQELTNGIDKAKLVKAIHQKIIDEKLQKQRAYDVHLEKARAIEDMRLQAYMQKEFRKEQQRAKVKQQKQQYDSFISSTKYTRDMKAKLEVQNIFAKQQQILDEKKQKQLDCMTRKSQHISEKKKQRQALAGKKLRELSRNIQHVKTKGESLMDDKIFKILEKERKQEEKLKEYKIKKSLQYFDIKKKYESKSIISGSIEDDRFSEILTKQSFTKNKRENSPETHLYKNTGKTQRNLFPNPRNFQNREEIKGQIKILDDDRKSRYLKKLEEKERNFWENKRNEKLRLKRFREWEEKKRQEKQAKVEKKNEYIDLLKLYKQEDQRIRSMMRGTNKPSLTKLNTNPGYALSPNSSAYFQKNGVGKSVKNSSMKRHNLTME</sequence>
<gene>
    <name evidence="1" type="ORF">ECRASSUSDP1_LOCUS10084</name>
</gene>
<reference evidence="1" key="1">
    <citation type="submission" date="2023-07" db="EMBL/GenBank/DDBJ databases">
        <authorList>
            <consortium name="AG Swart"/>
            <person name="Singh M."/>
            <person name="Singh A."/>
            <person name="Seah K."/>
            <person name="Emmerich C."/>
        </authorList>
    </citation>
    <scope>NUCLEOTIDE SEQUENCE</scope>
    <source>
        <strain evidence="1">DP1</strain>
    </source>
</reference>
<comment type="caution">
    <text evidence="1">The sequence shown here is derived from an EMBL/GenBank/DDBJ whole genome shotgun (WGS) entry which is preliminary data.</text>
</comment>
<proteinExistence type="predicted"/>
<evidence type="ECO:0000313" key="2">
    <source>
        <dbReference type="Proteomes" id="UP001295684"/>
    </source>
</evidence>
<evidence type="ECO:0000313" key="1">
    <source>
        <dbReference type="EMBL" id="CAI2368788.1"/>
    </source>
</evidence>
<name>A0AAD1XEC7_EUPCR</name>
<protein>
    <submittedName>
        <fullName evidence="1">Uncharacterized protein</fullName>
    </submittedName>
</protein>
<dbReference type="Proteomes" id="UP001295684">
    <property type="component" value="Unassembled WGS sequence"/>
</dbReference>
<keyword evidence="2" id="KW-1185">Reference proteome</keyword>
<organism evidence="1 2">
    <name type="scientific">Euplotes crassus</name>
    <dbReference type="NCBI Taxonomy" id="5936"/>
    <lineage>
        <taxon>Eukaryota</taxon>
        <taxon>Sar</taxon>
        <taxon>Alveolata</taxon>
        <taxon>Ciliophora</taxon>
        <taxon>Intramacronucleata</taxon>
        <taxon>Spirotrichea</taxon>
        <taxon>Hypotrichia</taxon>
        <taxon>Euplotida</taxon>
        <taxon>Euplotidae</taxon>
        <taxon>Moneuplotes</taxon>
    </lineage>
</organism>
<dbReference type="AlphaFoldDB" id="A0AAD1XEC7"/>
<accession>A0AAD1XEC7</accession>
<dbReference type="EMBL" id="CAMPGE010009929">
    <property type="protein sequence ID" value="CAI2368788.1"/>
    <property type="molecule type" value="Genomic_DNA"/>
</dbReference>